<protein>
    <recommendedName>
        <fullName evidence="2">Alcohol dehydrogenase iron-type/glycerol dehydrogenase GldA domain-containing protein</fullName>
    </recommendedName>
</protein>
<evidence type="ECO:0000313" key="3">
    <source>
        <dbReference type="EMBL" id="KTR53550.1"/>
    </source>
</evidence>
<gene>
    <name evidence="3" type="ORF">NS359_02845</name>
</gene>
<dbReference type="PANTHER" id="PTHR11496:SF83">
    <property type="entry name" value="HYDROXYACID-OXOACID TRANSHYDROGENASE, MITOCHONDRIAL"/>
    <property type="match status" value="1"/>
</dbReference>
<dbReference type="GO" id="GO:0004022">
    <property type="term" value="F:alcohol dehydrogenase (NAD+) activity"/>
    <property type="evidence" value="ECO:0007669"/>
    <property type="project" value="TreeGrafter"/>
</dbReference>
<dbReference type="InterPro" id="IPR001670">
    <property type="entry name" value="ADH_Fe/GldA"/>
</dbReference>
<name>A0A147DTB3_9MICO</name>
<dbReference type="AlphaFoldDB" id="A0A147DTB3"/>
<dbReference type="SUPFAM" id="SSF56796">
    <property type="entry name" value="Dehydroquinate synthase-like"/>
    <property type="match status" value="1"/>
</dbReference>
<evidence type="ECO:0000256" key="1">
    <source>
        <dbReference type="ARBA" id="ARBA00023002"/>
    </source>
</evidence>
<dbReference type="InterPro" id="IPR039697">
    <property type="entry name" value="Alcohol_dehydrogenase_Fe"/>
</dbReference>
<dbReference type="RefSeq" id="WP_058748902.1">
    <property type="nucleotide sequence ID" value="NZ_LDRC01000012.1"/>
</dbReference>
<accession>A0A147DTB3</accession>
<proteinExistence type="predicted"/>
<dbReference type="Proteomes" id="UP000072763">
    <property type="component" value="Unassembled WGS sequence"/>
</dbReference>
<dbReference type="NCBIfam" id="NF041822">
    <property type="entry name" value="daptide_DH"/>
    <property type="match status" value="1"/>
</dbReference>
<comment type="caution">
    <text evidence="3">The sequence shown here is derived from an EMBL/GenBank/DDBJ whole genome shotgun (WGS) entry which is preliminary data.</text>
</comment>
<feature type="domain" description="Alcohol dehydrogenase iron-type/glycerol dehydrogenase GldA" evidence="2">
    <location>
        <begin position="34"/>
        <end position="176"/>
    </location>
</feature>
<keyword evidence="1" id="KW-0560">Oxidoreductase</keyword>
<dbReference type="PATRIC" id="fig|465820.4.peg.414"/>
<organism evidence="3 4">
    <name type="scientific">Curtobacterium oceanosedimentum</name>
    <dbReference type="NCBI Taxonomy" id="465820"/>
    <lineage>
        <taxon>Bacteria</taxon>
        <taxon>Bacillati</taxon>
        <taxon>Actinomycetota</taxon>
        <taxon>Actinomycetes</taxon>
        <taxon>Micrococcales</taxon>
        <taxon>Microbacteriaceae</taxon>
        <taxon>Curtobacterium</taxon>
    </lineage>
</organism>
<dbReference type="Gene3D" id="3.40.50.1970">
    <property type="match status" value="1"/>
</dbReference>
<evidence type="ECO:0000313" key="4">
    <source>
        <dbReference type="Proteomes" id="UP000072763"/>
    </source>
</evidence>
<dbReference type="EMBL" id="LDRC01000012">
    <property type="protein sequence ID" value="KTR53550.1"/>
    <property type="molecule type" value="Genomic_DNA"/>
</dbReference>
<sequence length="392" mass="41188">MRSAADGLGWAVQPGPLSIDSFGEFVRQVAGATAVSRVCIVADRHRAAVPTISGLVGELVERFDAEVHAAEDDSDELVTSIAGAGPWEVVIGVGGGVTLDVAKLVALRSDDLRRVTAPGRSSRVVLPDSARTARLALVPTTFGTGSEQSLSACLTTRGRKRLVSGTALGADVVLARPDLLASLDNEQVTEGLVEVVLRLTTIYASGAPAPLADTLTRAALRQLVELAPRLAFGGRATTDLRTLASISAFSHSGWLSRDRPPMTTLPWIITTEASLAWSCTKAVAASLVLPGYWSVMPERDGRLGSYERLCELWAAALPSAATPAEALDTITGDRLAQPSAKEFTKFSDDALAAHITERWGAGLPFMGEASRDDVREVVAAALAQGRTVAQTV</sequence>
<dbReference type="GO" id="GO:0046872">
    <property type="term" value="F:metal ion binding"/>
    <property type="evidence" value="ECO:0007669"/>
    <property type="project" value="InterPro"/>
</dbReference>
<dbReference type="InterPro" id="IPR049692">
    <property type="entry name" value="Daptide_DH"/>
</dbReference>
<dbReference type="OrthoDB" id="323926at2"/>
<reference evidence="3 4" key="1">
    <citation type="journal article" date="2016" name="Front. Microbiol.">
        <title>Genomic Resource of Rice Seed Associated Bacteria.</title>
        <authorList>
            <person name="Midha S."/>
            <person name="Bansal K."/>
            <person name="Sharma S."/>
            <person name="Kumar N."/>
            <person name="Patil P.P."/>
            <person name="Chaudhry V."/>
            <person name="Patil P.B."/>
        </authorList>
    </citation>
    <scope>NUCLEOTIDE SEQUENCE [LARGE SCALE GENOMIC DNA]</scope>
    <source>
        <strain evidence="3 4">NS359</strain>
    </source>
</reference>
<dbReference type="PANTHER" id="PTHR11496">
    <property type="entry name" value="ALCOHOL DEHYDROGENASE"/>
    <property type="match status" value="1"/>
</dbReference>
<evidence type="ECO:0000259" key="2">
    <source>
        <dbReference type="Pfam" id="PF00465"/>
    </source>
</evidence>
<dbReference type="Pfam" id="PF00465">
    <property type="entry name" value="Fe-ADH"/>
    <property type="match status" value="1"/>
</dbReference>